<organism evidence="2 3">
    <name type="scientific">Lachnotalea glycerini</name>
    <dbReference type="NCBI Taxonomy" id="1763509"/>
    <lineage>
        <taxon>Bacteria</taxon>
        <taxon>Bacillati</taxon>
        <taxon>Bacillota</taxon>
        <taxon>Clostridia</taxon>
        <taxon>Lachnospirales</taxon>
        <taxon>Lachnospiraceae</taxon>
        <taxon>Lachnotalea</taxon>
    </lineage>
</organism>
<keyword evidence="1" id="KW-0472">Membrane</keyword>
<dbReference type="PANTHER" id="PTHR41309">
    <property type="entry name" value="MEMBRANE PROTEIN-RELATED"/>
    <property type="match status" value="1"/>
</dbReference>
<comment type="caution">
    <text evidence="2">The sequence shown here is derived from an EMBL/GenBank/DDBJ whole genome shotgun (WGS) entry which is preliminary data.</text>
</comment>
<proteinExistence type="predicted"/>
<dbReference type="PANTHER" id="PTHR41309:SF2">
    <property type="entry name" value="MEMBRANE PROTEIN"/>
    <property type="match status" value="1"/>
</dbReference>
<dbReference type="EMBL" id="QICS01000001">
    <property type="protein sequence ID" value="PXV96240.1"/>
    <property type="molecule type" value="Genomic_DNA"/>
</dbReference>
<name>A0A318EUM4_9FIRM</name>
<feature type="transmembrane region" description="Helical" evidence="1">
    <location>
        <begin position="17"/>
        <end position="37"/>
    </location>
</feature>
<keyword evidence="1" id="KW-1133">Transmembrane helix</keyword>
<sequence length="104" mass="12209">MNFNLIKKEFLLMKRKLFIYMILCLGLIVFAKLFVNQEIIENILVGAIGALFSYFITIILFEAEEKDKAEAIMVTLPYTRREIVKAKYNYLIFVSVSFYCLCML</sequence>
<dbReference type="InterPro" id="IPR025699">
    <property type="entry name" value="ABC2_memb-like"/>
</dbReference>
<dbReference type="Pfam" id="PF13346">
    <property type="entry name" value="ABC2_membrane_5"/>
    <property type="match status" value="1"/>
</dbReference>
<evidence type="ECO:0000256" key="1">
    <source>
        <dbReference type="SAM" id="Phobius"/>
    </source>
</evidence>
<keyword evidence="1" id="KW-0812">Transmembrane</keyword>
<evidence type="ECO:0000313" key="2">
    <source>
        <dbReference type="EMBL" id="PXV96240.1"/>
    </source>
</evidence>
<dbReference type="RefSeq" id="WP_110290366.1">
    <property type="nucleotide sequence ID" value="NZ_QICS01000001.1"/>
</dbReference>
<feature type="transmembrane region" description="Helical" evidence="1">
    <location>
        <begin position="43"/>
        <end position="63"/>
    </location>
</feature>
<gene>
    <name evidence="2" type="ORF">C8E03_101875</name>
</gene>
<evidence type="ECO:0000313" key="3">
    <source>
        <dbReference type="Proteomes" id="UP000247523"/>
    </source>
</evidence>
<reference evidence="2 3" key="1">
    <citation type="submission" date="2018-05" db="EMBL/GenBank/DDBJ databases">
        <title>Genomic Encyclopedia of Type Strains, Phase IV (KMG-IV): sequencing the most valuable type-strain genomes for metagenomic binning, comparative biology and taxonomic classification.</title>
        <authorList>
            <person name="Goeker M."/>
        </authorList>
    </citation>
    <scope>NUCLEOTIDE SEQUENCE [LARGE SCALE GENOMIC DNA]</scope>
    <source>
        <strain evidence="2 3">DSM 28816</strain>
    </source>
</reference>
<dbReference type="AlphaFoldDB" id="A0A318EUM4"/>
<dbReference type="Proteomes" id="UP000247523">
    <property type="component" value="Unassembled WGS sequence"/>
</dbReference>
<protein>
    <submittedName>
        <fullName evidence="2">ABC-2 family transporter</fullName>
    </submittedName>
</protein>
<accession>A0A318EUM4</accession>